<feature type="transmembrane region" description="Helical" evidence="8">
    <location>
        <begin position="225"/>
        <end position="242"/>
    </location>
</feature>
<accession>A0A4Y9T2M5</accession>
<name>A0A4Y9T2M5_9BURK</name>
<dbReference type="InterPro" id="IPR052017">
    <property type="entry name" value="TSUP"/>
</dbReference>
<dbReference type="EMBL" id="SPUM01000036">
    <property type="protein sequence ID" value="TFW33818.1"/>
    <property type="molecule type" value="Genomic_DNA"/>
</dbReference>
<dbReference type="Proteomes" id="UP000297258">
    <property type="component" value="Unassembled WGS sequence"/>
</dbReference>
<dbReference type="AlphaFoldDB" id="A0A4Y9T2M5"/>
<gene>
    <name evidence="9" type="ORF">E4O92_05685</name>
</gene>
<keyword evidence="6 8" id="KW-1133">Transmembrane helix</keyword>
<evidence type="ECO:0000256" key="2">
    <source>
        <dbReference type="ARBA" id="ARBA00009142"/>
    </source>
</evidence>
<evidence type="ECO:0000313" key="10">
    <source>
        <dbReference type="Proteomes" id="UP000297258"/>
    </source>
</evidence>
<feature type="transmembrane region" description="Helical" evidence="8">
    <location>
        <begin position="33"/>
        <end position="53"/>
    </location>
</feature>
<dbReference type="InterPro" id="IPR002781">
    <property type="entry name" value="TM_pro_TauE-like"/>
</dbReference>
<feature type="transmembrane region" description="Helical" evidence="8">
    <location>
        <begin position="74"/>
        <end position="93"/>
    </location>
</feature>
<keyword evidence="5 8" id="KW-0812">Transmembrane</keyword>
<evidence type="ECO:0000256" key="8">
    <source>
        <dbReference type="RuleBase" id="RU363041"/>
    </source>
</evidence>
<evidence type="ECO:0000313" key="9">
    <source>
        <dbReference type="EMBL" id="TFW33818.1"/>
    </source>
</evidence>
<comment type="subcellular location">
    <subcellularLocation>
        <location evidence="1 8">Cell membrane</location>
        <topology evidence="1 8">Multi-pass membrane protein</topology>
    </subcellularLocation>
</comment>
<feature type="transmembrane region" description="Helical" evidence="8">
    <location>
        <begin position="195"/>
        <end position="213"/>
    </location>
</feature>
<feature type="transmembrane region" description="Helical" evidence="8">
    <location>
        <begin position="99"/>
        <end position="117"/>
    </location>
</feature>
<reference evidence="9 10" key="1">
    <citation type="submission" date="2019-03" db="EMBL/GenBank/DDBJ databases">
        <title>Draft genome of Massilia hortus sp. nov., a novel bacterial species of the Oxalobacteraceae family.</title>
        <authorList>
            <person name="Peta V."/>
            <person name="Raths R."/>
            <person name="Bucking H."/>
        </authorList>
    </citation>
    <scope>NUCLEOTIDE SEQUENCE [LARGE SCALE GENOMIC DNA]</scope>
    <source>
        <strain evidence="9 10">ONC3</strain>
    </source>
</reference>
<proteinExistence type="inferred from homology"/>
<evidence type="ECO:0000256" key="1">
    <source>
        <dbReference type="ARBA" id="ARBA00004651"/>
    </source>
</evidence>
<feature type="transmembrane region" description="Helical" evidence="8">
    <location>
        <begin position="164"/>
        <end position="183"/>
    </location>
</feature>
<dbReference type="RefSeq" id="WP_135188784.1">
    <property type="nucleotide sequence ID" value="NZ_SPUM01000036.1"/>
</dbReference>
<dbReference type="Pfam" id="PF01925">
    <property type="entry name" value="TauE"/>
    <property type="match status" value="1"/>
</dbReference>
<evidence type="ECO:0000256" key="4">
    <source>
        <dbReference type="ARBA" id="ARBA00022475"/>
    </source>
</evidence>
<keyword evidence="7 8" id="KW-0472">Membrane</keyword>
<dbReference type="GO" id="GO:0005886">
    <property type="term" value="C:plasma membrane"/>
    <property type="evidence" value="ECO:0007669"/>
    <property type="project" value="UniProtKB-SubCell"/>
</dbReference>
<keyword evidence="4 8" id="KW-1003">Cell membrane</keyword>
<evidence type="ECO:0000256" key="7">
    <source>
        <dbReference type="ARBA" id="ARBA00023136"/>
    </source>
</evidence>
<dbReference type="OrthoDB" id="5801432at2"/>
<evidence type="ECO:0000256" key="5">
    <source>
        <dbReference type="ARBA" id="ARBA00022692"/>
    </source>
</evidence>
<protein>
    <recommendedName>
        <fullName evidence="8">Probable membrane transporter protein</fullName>
    </recommendedName>
</protein>
<sequence length="245" mass="26513">MAFGWETVALLALIIILAYTVFGLTGFGSSITAMPMLVLVIPLKMAVPLMLIFDLTSGLLLGLKNRRVIARHEMLRLVPFMLAGMALGVVLLVKAPERLLLLTLGVFILSYSTWSLLLRRDPQPIGSGWSLPFGVVGGVFTAMFGTGGPFYTIYLARRLDDKQILRATISGVIFLSGLSRLALFTSAGLYRQESLLLLGLILLPCALGGLYLGNHLHSRLPAGRVVQVIWGILILGGASLILRNL</sequence>
<keyword evidence="3" id="KW-0813">Transport</keyword>
<evidence type="ECO:0000256" key="3">
    <source>
        <dbReference type="ARBA" id="ARBA00022448"/>
    </source>
</evidence>
<comment type="similarity">
    <text evidence="2 8">Belongs to the 4-toluene sulfonate uptake permease (TSUP) (TC 2.A.102) family.</text>
</comment>
<feature type="transmembrane region" description="Helical" evidence="8">
    <location>
        <begin position="129"/>
        <end position="152"/>
    </location>
</feature>
<dbReference type="PANTHER" id="PTHR30269">
    <property type="entry name" value="TRANSMEMBRANE PROTEIN YFCA"/>
    <property type="match status" value="1"/>
</dbReference>
<organism evidence="9 10">
    <name type="scientific">Massilia horti</name>
    <dbReference type="NCBI Taxonomy" id="2562153"/>
    <lineage>
        <taxon>Bacteria</taxon>
        <taxon>Pseudomonadati</taxon>
        <taxon>Pseudomonadota</taxon>
        <taxon>Betaproteobacteria</taxon>
        <taxon>Burkholderiales</taxon>
        <taxon>Oxalobacteraceae</taxon>
        <taxon>Telluria group</taxon>
        <taxon>Massilia</taxon>
    </lineage>
</organism>
<keyword evidence="10" id="KW-1185">Reference proteome</keyword>
<comment type="caution">
    <text evidence="9">The sequence shown here is derived from an EMBL/GenBank/DDBJ whole genome shotgun (WGS) entry which is preliminary data.</text>
</comment>
<evidence type="ECO:0000256" key="6">
    <source>
        <dbReference type="ARBA" id="ARBA00022989"/>
    </source>
</evidence>
<dbReference type="PANTHER" id="PTHR30269:SF32">
    <property type="entry name" value="MEMBRANE TRANSPORTER PROTEIN-RELATED"/>
    <property type="match status" value="1"/>
</dbReference>